<gene>
    <name evidence="3" type="ORF">UFOPK2761_00330</name>
</gene>
<reference evidence="3" key="1">
    <citation type="submission" date="2020-05" db="EMBL/GenBank/DDBJ databases">
        <authorList>
            <person name="Chiriac C."/>
            <person name="Salcher M."/>
            <person name="Ghai R."/>
            <person name="Kavagutti S V."/>
        </authorList>
    </citation>
    <scope>NUCLEOTIDE SEQUENCE</scope>
</reference>
<keyword evidence="2" id="KW-1133">Transmembrane helix</keyword>
<feature type="region of interest" description="Disordered" evidence="1">
    <location>
        <begin position="1"/>
        <end position="22"/>
    </location>
</feature>
<feature type="compositionally biased region" description="Low complexity" evidence="1">
    <location>
        <begin position="1"/>
        <end position="21"/>
    </location>
</feature>
<dbReference type="AlphaFoldDB" id="A0A6J6S198"/>
<dbReference type="EMBL" id="CAEZYQ010000002">
    <property type="protein sequence ID" value="CAB4728556.1"/>
    <property type="molecule type" value="Genomic_DNA"/>
</dbReference>
<feature type="transmembrane region" description="Helical" evidence="2">
    <location>
        <begin position="82"/>
        <end position="102"/>
    </location>
</feature>
<accession>A0A6J6S198</accession>
<evidence type="ECO:0000256" key="1">
    <source>
        <dbReference type="SAM" id="MobiDB-lite"/>
    </source>
</evidence>
<feature type="transmembrane region" description="Helical" evidence="2">
    <location>
        <begin position="173"/>
        <end position="192"/>
    </location>
</feature>
<feature type="transmembrane region" description="Helical" evidence="2">
    <location>
        <begin position="249"/>
        <end position="270"/>
    </location>
</feature>
<keyword evidence="2" id="KW-0812">Transmembrane</keyword>
<feature type="transmembrane region" description="Helical" evidence="2">
    <location>
        <begin position="130"/>
        <end position="153"/>
    </location>
</feature>
<keyword evidence="2" id="KW-0472">Membrane</keyword>
<protein>
    <submittedName>
        <fullName evidence="3">Unannotated protein</fullName>
    </submittedName>
</protein>
<evidence type="ECO:0000256" key="2">
    <source>
        <dbReference type="SAM" id="Phobius"/>
    </source>
</evidence>
<name>A0A6J6S198_9ZZZZ</name>
<sequence>MTTLTTSPSAAAAAPGGTPSAYADRAAPAPIPFARLLKVELRKMFDTRSGLWLMASIGILAALASAAVVLWAPDDQVTYETFAAAVGFPMAVLLPVIAVLSVTSEWSQRNGLTTFTLVPHRGRVITAKAAGALVVAVAGMLVAAAVGVVGNLVGSALNGTDAIWDVSVSDFTAIVLANVLGVFLGFMLGAVLRSSPAALVGYLVISFVLVPLTMTLAAAQQWFADIQPWVDWNFTQSQLFEGLPTDGEYWAQLGVTTTVWLLLPLTWGLWRLVRAEVK</sequence>
<proteinExistence type="predicted"/>
<feature type="transmembrane region" description="Helical" evidence="2">
    <location>
        <begin position="51"/>
        <end position="70"/>
    </location>
</feature>
<evidence type="ECO:0000313" key="3">
    <source>
        <dbReference type="EMBL" id="CAB4728556.1"/>
    </source>
</evidence>
<feature type="transmembrane region" description="Helical" evidence="2">
    <location>
        <begin position="199"/>
        <end position="223"/>
    </location>
</feature>
<organism evidence="3">
    <name type="scientific">freshwater metagenome</name>
    <dbReference type="NCBI Taxonomy" id="449393"/>
    <lineage>
        <taxon>unclassified sequences</taxon>
        <taxon>metagenomes</taxon>
        <taxon>ecological metagenomes</taxon>
    </lineage>
</organism>